<comment type="similarity">
    <text evidence="2">Belongs to the HesB/IscA family.</text>
</comment>
<dbReference type="InterPro" id="IPR016092">
    <property type="entry name" value="ATAP"/>
</dbReference>
<dbReference type="RefSeq" id="XP_034114342.1">
    <property type="nucleotide sequence ID" value="XM_034258451.2"/>
</dbReference>
<name>A0A6P8ZCG4_DROAB</name>
<dbReference type="FunFam" id="2.60.300.12:FF:000006">
    <property type="entry name" value="Iron-sulfur cluster assembly 2 mitochondrial"/>
    <property type="match status" value="1"/>
</dbReference>
<evidence type="ECO:0000256" key="1">
    <source>
        <dbReference type="ARBA" id="ARBA00004173"/>
    </source>
</evidence>
<dbReference type="SUPFAM" id="SSF89360">
    <property type="entry name" value="HesB-like domain"/>
    <property type="match status" value="1"/>
</dbReference>
<dbReference type="InterPro" id="IPR035903">
    <property type="entry name" value="HesB-like_dom_sf"/>
</dbReference>
<feature type="domain" description="Core" evidence="10">
    <location>
        <begin position="50"/>
        <end position="147"/>
    </location>
</feature>
<evidence type="ECO:0000256" key="5">
    <source>
        <dbReference type="ARBA" id="ARBA00023128"/>
    </source>
</evidence>
<organism evidence="11 12">
    <name type="scientific">Drosophila albomicans</name>
    <name type="common">Fruit fly</name>
    <dbReference type="NCBI Taxonomy" id="7291"/>
    <lineage>
        <taxon>Eukaryota</taxon>
        <taxon>Metazoa</taxon>
        <taxon>Ecdysozoa</taxon>
        <taxon>Arthropoda</taxon>
        <taxon>Hexapoda</taxon>
        <taxon>Insecta</taxon>
        <taxon>Pterygota</taxon>
        <taxon>Neoptera</taxon>
        <taxon>Endopterygota</taxon>
        <taxon>Diptera</taxon>
        <taxon>Brachycera</taxon>
        <taxon>Muscomorpha</taxon>
        <taxon>Ephydroidea</taxon>
        <taxon>Drosophilidae</taxon>
        <taxon>Drosophila</taxon>
    </lineage>
</organism>
<protein>
    <recommendedName>
        <fullName evidence="7">Iron-sulfur cluster assembly 2 homolog, mitochondrial</fullName>
    </recommendedName>
    <alternativeName>
        <fullName evidence="8">HESB-like domain-containing protein 1</fullName>
    </alternativeName>
</protein>
<dbReference type="NCBIfam" id="TIGR00049">
    <property type="entry name" value="iron-sulfur cluster assembly accessory protein"/>
    <property type="match status" value="1"/>
</dbReference>
<keyword evidence="4" id="KW-0408">Iron</keyword>
<accession>A0A6P8ZCG4</accession>
<dbReference type="GO" id="GO:0051539">
    <property type="term" value="F:4 iron, 4 sulfur cluster binding"/>
    <property type="evidence" value="ECO:0007669"/>
    <property type="project" value="TreeGrafter"/>
</dbReference>
<evidence type="ECO:0000256" key="6">
    <source>
        <dbReference type="ARBA" id="ARBA00057540"/>
    </source>
</evidence>
<keyword evidence="5" id="KW-0496">Mitochondrion</keyword>
<keyword evidence="3" id="KW-0479">Metal-binding</keyword>
<dbReference type="Gene3D" id="2.60.300.12">
    <property type="entry name" value="HesB-like domain"/>
    <property type="match status" value="1"/>
</dbReference>
<dbReference type="PANTHER" id="PTHR43011">
    <property type="entry name" value="IRON-SULFUR CLUSTER ASSEMBLY 2 HOMOLOG, MITOCHONDRIAL"/>
    <property type="match status" value="1"/>
</dbReference>
<dbReference type="GeneID" id="117574574"/>
<comment type="subcellular location">
    <subcellularLocation>
        <location evidence="1">Mitochondrion</location>
    </subcellularLocation>
</comment>
<dbReference type="PANTHER" id="PTHR43011:SF1">
    <property type="entry name" value="IRON-SULFUR CLUSTER ASSEMBLY 2 HOMOLOG, MITOCHONDRIAL"/>
    <property type="match status" value="1"/>
</dbReference>
<evidence type="ECO:0000256" key="4">
    <source>
        <dbReference type="ARBA" id="ARBA00023004"/>
    </source>
</evidence>
<evidence type="ECO:0000256" key="9">
    <source>
        <dbReference type="ARBA" id="ARBA00093471"/>
    </source>
</evidence>
<dbReference type="GO" id="GO:0120510">
    <property type="term" value="C:mitochondrial [4Fe-4S] assembly complex"/>
    <property type="evidence" value="ECO:0007669"/>
    <property type="project" value="UniProtKB-ARBA"/>
</dbReference>
<evidence type="ECO:0000259" key="10">
    <source>
        <dbReference type="Pfam" id="PF01521"/>
    </source>
</evidence>
<reference evidence="12" key="1">
    <citation type="submission" date="2025-08" db="UniProtKB">
        <authorList>
            <consortium name="RefSeq"/>
        </authorList>
    </citation>
    <scope>IDENTIFICATION</scope>
    <source>
        <strain evidence="12">15112-1751.03</strain>
        <tissue evidence="12">Whole Adult</tissue>
    </source>
</reference>
<evidence type="ECO:0000256" key="7">
    <source>
        <dbReference type="ARBA" id="ARBA00073313"/>
    </source>
</evidence>
<sequence>MAFVLRQLAKPTLQRNLLVSTSSLRYAAKDAASKAPAAIAPSMTNPQQQLIVSDSCLKRLREICLDGSFLRITVEGGGCSGFQYKFDLDTKMNEDDLQFGEEKAKVVIDTISLDYCSGATIDYHSELIRAGFRMVANPQAEMGCSCGSSFAIKL</sequence>
<dbReference type="Pfam" id="PF01521">
    <property type="entry name" value="Fe-S_biosyn"/>
    <property type="match status" value="1"/>
</dbReference>
<proteinExistence type="inferred from homology"/>
<evidence type="ECO:0000256" key="8">
    <source>
        <dbReference type="ARBA" id="ARBA00077082"/>
    </source>
</evidence>
<evidence type="ECO:0000256" key="3">
    <source>
        <dbReference type="ARBA" id="ARBA00022723"/>
    </source>
</evidence>
<dbReference type="Proteomes" id="UP000515160">
    <property type="component" value="Chromosome 2R"/>
</dbReference>
<dbReference type="AlphaFoldDB" id="A0A6P8ZCG4"/>
<evidence type="ECO:0000313" key="11">
    <source>
        <dbReference type="Proteomes" id="UP000515160"/>
    </source>
</evidence>
<gene>
    <name evidence="12" type="primary">LOC117574574</name>
</gene>
<dbReference type="OrthoDB" id="1938621at2759"/>
<dbReference type="GO" id="GO:0005506">
    <property type="term" value="F:iron ion binding"/>
    <property type="evidence" value="ECO:0007669"/>
    <property type="project" value="TreeGrafter"/>
</dbReference>
<comment type="subunit">
    <text evidence="9">Heterotetramer; forms a dimer of dimers with IBA57. Interacts with [2Fe-2S]-ISCA2 forming the heterodimer [2Fe- 2S]-ISCA2-IBA57 complex; [2Fe-2S] cluster binding is absolutely required to promote the complex formation.</text>
</comment>
<dbReference type="GO" id="GO:0051537">
    <property type="term" value="F:2 iron, 2 sulfur cluster binding"/>
    <property type="evidence" value="ECO:0007669"/>
    <property type="project" value="TreeGrafter"/>
</dbReference>
<evidence type="ECO:0000313" key="12">
    <source>
        <dbReference type="RefSeq" id="XP_034114342.1"/>
    </source>
</evidence>
<evidence type="ECO:0000256" key="2">
    <source>
        <dbReference type="ARBA" id="ARBA00006718"/>
    </source>
</evidence>
<comment type="function">
    <text evidence="6">Involved in the maturation of mitochondrial 4Fe-4S proteins functioning late in the iron-sulfur cluster assembly pathway. May be involved in the binding of an intermediate of Fe/S cluster assembly.</text>
</comment>
<dbReference type="InterPro" id="IPR000361">
    <property type="entry name" value="ATAP_core_dom"/>
</dbReference>
<dbReference type="GO" id="GO:0016226">
    <property type="term" value="P:iron-sulfur cluster assembly"/>
    <property type="evidence" value="ECO:0007669"/>
    <property type="project" value="InterPro"/>
</dbReference>
<keyword evidence="11" id="KW-1185">Reference proteome</keyword>